<keyword evidence="5 6" id="KW-0472">Membrane</keyword>
<dbReference type="AlphaFoldDB" id="A0A327Z284"/>
<proteinExistence type="predicted"/>
<dbReference type="InterPro" id="IPR003838">
    <property type="entry name" value="ABC3_permease_C"/>
</dbReference>
<evidence type="ECO:0000313" key="8">
    <source>
        <dbReference type="EMBL" id="RAK27999.1"/>
    </source>
</evidence>
<feature type="transmembrane region" description="Helical" evidence="6">
    <location>
        <begin position="430"/>
        <end position="449"/>
    </location>
</feature>
<gene>
    <name evidence="8" type="ORF">B0I29_12195</name>
</gene>
<dbReference type="RefSeq" id="WP_111653624.1">
    <property type="nucleotide sequence ID" value="NZ_JACHWI010000012.1"/>
</dbReference>
<protein>
    <recommendedName>
        <fullName evidence="7">ABC3 transporter permease C-terminal domain-containing protein</fullName>
    </recommendedName>
</protein>
<accession>A0A327Z284</accession>
<evidence type="ECO:0000256" key="2">
    <source>
        <dbReference type="ARBA" id="ARBA00022475"/>
    </source>
</evidence>
<evidence type="ECO:0000256" key="5">
    <source>
        <dbReference type="ARBA" id="ARBA00023136"/>
    </source>
</evidence>
<feature type="transmembrane region" description="Helical" evidence="6">
    <location>
        <begin position="316"/>
        <end position="339"/>
    </location>
</feature>
<dbReference type="Proteomes" id="UP000249341">
    <property type="component" value="Unassembled WGS sequence"/>
</dbReference>
<comment type="caution">
    <text evidence="8">The sequence shown here is derived from an EMBL/GenBank/DDBJ whole genome shotgun (WGS) entry which is preliminary data.</text>
</comment>
<dbReference type="GO" id="GO:0005886">
    <property type="term" value="C:plasma membrane"/>
    <property type="evidence" value="ECO:0007669"/>
    <property type="project" value="UniProtKB-SubCell"/>
</dbReference>
<evidence type="ECO:0000256" key="4">
    <source>
        <dbReference type="ARBA" id="ARBA00022989"/>
    </source>
</evidence>
<organism evidence="8 9">
    <name type="scientific">Actinoplanes lutulentus</name>
    <dbReference type="NCBI Taxonomy" id="1287878"/>
    <lineage>
        <taxon>Bacteria</taxon>
        <taxon>Bacillati</taxon>
        <taxon>Actinomycetota</taxon>
        <taxon>Actinomycetes</taxon>
        <taxon>Micromonosporales</taxon>
        <taxon>Micromonosporaceae</taxon>
        <taxon>Actinoplanes</taxon>
    </lineage>
</organism>
<keyword evidence="2" id="KW-1003">Cell membrane</keyword>
<evidence type="ECO:0000256" key="6">
    <source>
        <dbReference type="SAM" id="Phobius"/>
    </source>
</evidence>
<feature type="transmembrane region" description="Helical" evidence="6">
    <location>
        <begin position="852"/>
        <end position="877"/>
    </location>
</feature>
<evidence type="ECO:0000259" key="7">
    <source>
        <dbReference type="Pfam" id="PF02687"/>
    </source>
</evidence>
<dbReference type="Pfam" id="PF02687">
    <property type="entry name" value="FtsX"/>
    <property type="match status" value="1"/>
</dbReference>
<feature type="domain" description="ABC3 transporter permease C-terminal" evidence="7">
    <location>
        <begin position="269"/>
        <end position="376"/>
    </location>
</feature>
<feature type="transmembrane region" description="Helical" evidence="6">
    <location>
        <begin position="483"/>
        <end position="503"/>
    </location>
</feature>
<feature type="transmembrane region" description="Helical" evidence="6">
    <location>
        <begin position="949"/>
        <end position="972"/>
    </location>
</feature>
<name>A0A327Z284_9ACTN</name>
<evidence type="ECO:0000256" key="3">
    <source>
        <dbReference type="ARBA" id="ARBA00022692"/>
    </source>
</evidence>
<evidence type="ECO:0000313" key="9">
    <source>
        <dbReference type="Proteomes" id="UP000249341"/>
    </source>
</evidence>
<evidence type="ECO:0000256" key="1">
    <source>
        <dbReference type="ARBA" id="ARBA00004651"/>
    </source>
</evidence>
<dbReference type="EMBL" id="QLMJ01000021">
    <property type="protein sequence ID" value="RAK27999.1"/>
    <property type="molecule type" value="Genomic_DNA"/>
</dbReference>
<reference evidence="8 9" key="1">
    <citation type="submission" date="2018-06" db="EMBL/GenBank/DDBJ databases">
        <title>Genomic Encyclopedia of Type Strains, Phase III (KMG-III): the genomes of soil and plant-associated and newly described type strains.</title>
        <authorList>
            <person name="Whitman W."/>
        </authorList>
    </citation>
    <scope>NUCLEOTIDE SEQUENCE [LARGE SCALE GENOMIC DNA]</scope>
    <source>
        <strain evidence="8 9">CGMCC 4.7090</strain>
    </source>
</reference>
<keyword evidence="9" id="KW-1185">Reference proteome</keyword>
<feature type="transmembrane region" description="Helical" evidence="6">
    <location>
        <begin position="260"/>
        <end position="282"/>
    </location>
</feature>
<comment type="subcellular location">
    <subcellularLocation>
        <location evidence="1">Cell membrane</location>
        <topology evidence="1">Multi-pass membrane protein</topology>
    </subcellularLocation>
</comment>
<keyword evidence="4 6" id="KW-1133">Transmembrane helix</keyword>
<dbReference type="OrthoDB" id="3275641at2"/>
<feature type="transmembrane region" description="Helical" evidence="6">
    <location>
        <begin position="399"/>
        <end position="418"/>
    </location>
</feature>
<feature type="transmembrane region" description="Helical" evidence="6">
    <location>
        <begin position="359"/>
        <end position="379"/>
    </location>
</feature>
<keyword evidence="3 6" id="KW-0812">Transmembrane</keyword>
<sequence>MFRIVAGAVRFRAAQALTLLILTALPATVAAAAPWYVLIADARSSTQATGAVPAGDRMITVHQAGSGPGDDQFGAEVAKVLPLPGATPILGLALRTTIDIPGGGADQVAVVARDGFCDQVRLAGRCPSQAGEAALTAESSRRLRVRLNDRITVRANPEADPVPLTVTGTYEPRDPSAGYWADELFRAESGLDPIFTVPETAAGGALGSPTLAWAAEVPLPLLRGDDGFDLGEVVASAGAFTVSDPTGPLRAALAGERDRLVRGVLLAVVPALLLAWFAIGLAGRYTARDRRRDAALLKLRGITRLRLHLLLAGQELPALLGGAVLGLLAGPLSAILLAGPPFKDAFLGTHVSTTALLSTASAAAVVLIALATLLVADLVMARTPVSALLRRVVPARRTWMAGLIDVVLVTIAVAAAYQARSASPDAGVGALAPAAVAVAVAVLLARLLARAADAGGGAALRSGRLGFGLTLVRMSRQPGADRLFALTAAAVALLAVALGAAGASREARLERAESELGADRVLTVRAATWTALTHAVAAADPDGRYAAAAVVDRTSNPPLLAVDASRAAAAAAWRPVYGPRPVPQPATTPSLLVNGRALTVRVDNGRAIAASLDAVLRNEVTGAAVRAGFGRIPRGEHTVSAEVPGCADGCRLVRWELPTLPGPDGNPDRGPVTLHTLTQSGPDRELLGQAEFADSTRWRTSMGGSGLELAGGADGLTLAAGPGEGGGTSRDQVFTADTALPVAVALAGPAPATWRFEESRLEPAGIGAIPVRVTATPAVLPVLGTTGVLLDLTALRQLAGDAATSGVTQVWLAPGTPESVVDALRTAGLTVLADDSVTARATRLPARGATAAGAFALFAAVMAVLVAAAVNAVAAAVDREPRRAMLRALRTQGLSSRTAATTRRTGVGAVAISGAGGGLLAAVLAREAAGAPDSLFADGWRLLAVPEVLGFLPLLTAGLTALLVLTATNWLAGRGTREVAA</sequence>
<feature type="transmembrane region" description="Helical" evidence="6">
    <location>
        <begin position="907"/>
        <end position="929"/>
    </location>
</feature>